<dbReference type="InterPro" id="IPR000408">
    <property type="entry name" value="Reg_chr_condens"/>
</dbReference>
<evidence type="ECO:0000256" key="4">
    <source>
        <dbReference type="SAM" id="MobiDB-lite"/>
    </source>
</evidence>
<dbReference type="PROSITE" id="PS50097">
    <property type="entry name" value="BTB"/>
    <property type="match status" value="2"/>
</dbReference>
<evidence type="ECO:0000256" key="2">
    <source>
        <dbReference type="PROSITE-ProRule" id="PRU00023"/>
    </source>
</evidence>
<dbReference type="InterPro" id="IPR000210">
    <property type="entry name" value="BTB/POZ_dom"/>
</dbReference>
<dbReference type="Gene3D" id="3.30.710.10">
    <property type="entry name" value="Potassium Channel Kv1.1, Chain A"/>
    <property type="match status" value="2"/>
</dbReference>
<dbReference type="PROSITE" id="PS50012">
    <property type="entry name" value="RCC1_3"/>
    <property type="match status" value="3"/>
</dbReference>
<dbReference type="InterPro" id="IPR011333">
    <property type="entry name" value="SKP1/BTB/POZ_sf"/>
</dbReference>
<dbReference type="Pfam" id="PF00651">
    <property type="entry name" value="BTB"/>
    <property type="match status" value="2"/>
</dbReference>
<evidence type="ECO:0000313" key="6">
    <source>
        <dbReference type="EMBL" id="ANB13647.1"/>
    </source>
</evidence>
<reference evidence="6 7" key="1">
    <citation type="submission" date="2016-02" db="EMBL/GenBank/DDBJ databases">
        <title>Complete genome sequence and transcriptome regulation of the pentose utilising yeast Sugiyamaella lignohabitans.</title>
        <authorList>
            <person name="Bellasio M."/>
            <person name="Peymann A."/>
            <person name="Valli M."/>
            <person name="Sipitzky M."/>
            <person name="Graf A."/>
            <person name="Sauer M."/>
            <person name="Marx H."/>
            <person name="Mattanovich D."/>
        </authorList>
    </citation>
    <scope>NUCLEOTIDE SEQUENCE [LARGE SCALE GENOMIC DNA]</scope>
    <source>
        <strain evidence="6 7">CBS 10342</strain>
    </source>
</reference>
<feature type="domain" description="BTB" evidence="5">
    <location>
        <begin position="848"/>
        <end position="926"/>
    </location>
</feature>
<evidence type="ECO:0000256" key="1">
    <source>
        <dbReference type="ARBA" id="ARBA00022737"/>
    </source>
</evidence>
<dbReference type="Gene3D" id="1.25.40.20">
    <property type="entry name" value="Ankyrin repeat-containing domain"/>
    <property type="match status" value="1"/>
</dbReference>
<dbReference type="Pfam" id="PF00415">
    <property type="entry name" value="RCC1"/>
    <property type="match status" value="1"/>
</dbReference>
<dbReference type="SUPFAM" id="SSF48403">
    <property type="entry name" value="Ankyrin repeat"/>
    <property type="match status" value="1"/>
</dbReference>
<feature type="region of interest" description="Disordered" evidence="4">
    <location>
        <begin position="247"/>
        <end position="280"/>
    </location>
</feature>
<evidence type="ECO:0000259" key="5">
    <source>
        <dbReference type="PROSITE" id="PS50097"/>
    </source>
</evidence>
<dbReference type="Pfam" id="PF12796">
    <property type="entry name" value="Ank_2"/>
    <property type="match status" value="1"/>
</dbReference>
<feature type="region of interest" description="Disordered" evidence="4">
    <location>
        <begin position="35"/>
        <end position="54"/>
    </location>
</feature>
<feature type="repeat" description="RCC1" evidence="3">
    <location>
        <begin position="358"/>
        <end position="412"/>
    </location>
</feature>
<dbReference type="PROSITE" id="PS00626">
    <property type="entry name" value="RCC1_2"/>
    <property type="match status" value="1"/>
</dbReference>
<keyword evidence="2" id="KW-0040">ANK repeat</keyword>
<feature type="domain" description="BTB" evidence="5">
    <location>
        <begin position="991"/>
        <end position="1060"/>
    </location>
</feature>
<dbReference type="KEGG" id="slb:AWJ20_1946"/>
<dbReference type="GeneID" id="30033803"/>
<evidence type="ECO:0000256" key="3">
    <source>
        <dbReference type="PROSITE-ProRule" id="PRU00235"/>
    </source>
</evidence>
<keyword evidence="1" id="KW-0677">Repeat</keyword>
<dbReference type="SMART" id="SM00248">
    <property type="entry name" value="ANK"/>
    <property type="match status" value="2"/>
</dbReference>
<dbReference type="Gene3D" id="2.130.10.30">
    <property type="entry name" value="Regulator of chromosome condensation 1/beta-lactamase-inhibitor protein II"/>
    <property type="match status" value="1"/>
</dbReference>
<accession>A0A161HKP8</accession>
<dbReference type="OrthoDB" id="1893551at2759"/>
<dbReference type="CDD" id="cd18186">
    <property type="entry name" value="BTB_POZ_ZBTB_KLHL-like"/>
    <property type="match status" value="1"/>
</dbReference>
<dbReference type="PROSITE" id="PS50088">
    <property type="entry name" value="ANK_REPEAT"/>
    <property type="match status" value="1"/>
</dbReference>
<feature type="repeat" description="RCC1" evidence="3">
    <location>
        <begin position="287"/>
        <end position="355"/>
    </location>
</feature>
<gene>
    <name evidence="6" type="ORF">AWJ20_1946</name>
</gene>
<keyword evidence="7" id="KW-1185">Reference proteome</keyword>
<dbReference type="PANTHER" id="PTHR22872:SF2">
    <property type="entry name" value="INHIBITOR OF BRUTON TYROSINE KINASE"/>
    <property type="match status" value="1"/>
</dbReference>
<evidence type="ECO:0000313" key="7">
    <source>
        <dbReference type="Proteomes" id="UP000189580"/>
    </source>
</evidence>
<feature type="compositionally biased region" description="Acidic residues" evidence="4">
    <location>
        <begin position="257"/>
        <end position="268"/>
    </location>
</feature>
<proteinExistence type="predicted"/>
<feature type="repeat" description="ANK" evidence="2">
    <location>
        <begin position="136"/>
        <end position="159"/>
    </location>
</feature>
<feature type="compositionally biased region" description="Basic and acidic residues" evidence="4">
    <location>
        <begin position="269"/>
        <end position="280"/>
    </location>
</feature>
<dbReference type="InterPro" id="IPR002110">
    <property type="entry name" value="Ankyrin_rpt"/>
</dbReference>
<dbReference type="SUPFAM" id="SSF54695">
    <property type="entry name" value="POZ domain"/>
    <property type="match status" value="2"/>
</dbReference>
<dbReference type="PROSITE" id="PS50297">
    <property type="entry name" value="ANK_REP_REGION"/>
    <property type="match status" value="1"/>
</dbReference>
<name>A0A161HKP8_9ASCO</name>
<feature type="repeat" description="RCC1" evidence="3">
    <location>
        <begin position="413"/>
        <end position="469"/>
    </location>
</feature>
<dbReference type="PANTHER" id="PTHR22872">
    <property type="entry name" value="BTK-BINDING PROTEIN-RELATED"/>
    <property type="match status" value="1"/>
</dbReference>
<feature type="region of interest" description="Disordered" evidence="4">
    <location>
        <begin position="70"/>
        <end position="113"/>
    </location>
</feature>
<dbReference type="InterPro" id="IPR036770">
    <property type="entry name" value="Ankyrin_rpt-contain_sf"/>
</dbReference>
<dbReference type="AlphaFoldDB" id="A0A161HKP8"/>
<dbReference type="RefSeq" id="XP_018736124.1">
    <property type="nucleotide sequence ID" value="XM_018878863.1"/>
</dbReference>
<dbReference type="SMART" id="SM00225">
    <property type="entry name" value="BTB"/>
    <property type="match status" value="2"/>
</dbReference>
<dbReference type="InterPro" id="IPR051625">
    <property type="entry name" value="Signaling_Regulatory_Domain"/>
</dbReference>
<protein>
    <recommendedName>
        <fullName evidence="5">BTB domain-containing protein</fullName>
    </recommendedName>
</protein>
<organism evidence="6 7">
    <name type="scientific">Sugiyamaella lignohabitans</name>
    <dbReference type="NCBI Taxonomy" id="796027"/>
    <lineage>
        <taxon>Eukaryota</taxon>
        <taxon>Fungi</taxon>
        <taxon>Dikarya</taxon>
        <taxon>Ascomycota</taxon>
        <taxon>Saccharomycotina</taxon>
        <taxon>Dipodascomycetes</taxon>
        <taxon>Dipodascales</taxon>
        <taxon>Trichomonascaceae</taxon>
        <taxon>Sugiyamaella</taxon>
    </lineage>
</organism>
<dbReference type="Proteomes" id="UP000189580">
    <property type="component" value="Chromosome a"/>
</dbReference>
<dbReference type="EMBL" id="CP014501">
    <property type="protein sequence ID" value="ANB13647.1"/>
    <property type="molecule type" value="Genomic_DNA"/>
</dbReference>
<sequence>MSLSRFERNGSTTSIGESNRAEELAALSSNLAGEATRVEGARNGSPSELSPIPRRVSGANIIGSLDQTNINSVQGSFPKNRVGSGSGSGSANPNVSGKVYPPSPISRSGTASPAVSSLTDRICGLNKSQVNQRDIYGRTLLHLAASAGPTRIVNALLDNHHIDTTLLDYESGWTALHRSLYAGNISAAQLIMTHSQDSIRAKDRNNESPFEVMNATFLGNGGCLWDKPIDSTILRRRRLRRRRAITSESEQYTSYSDSDDEADEDDTNDNDHAETTVNTNRDKLESSRLFMFGSNTNHVLGFADPDDRTNPEMVKLDRYADSENAGQMIPRDRFKPFVIRDVRISKLHTVVLTDDPVDNMYICGIPRGGRLGLGQAKASTQFTFTKLSGFSKPSSVEAVATGIDHTVLVTDAFECYTFGSNRNGQLGYPVGKTRLEPSYSPRRVTGELKRKHIIGCAASNIHTVVYTDSEVFCWGKNVGQMGFISDISAGGIPIPTGSVASNLDTVGNSTKLATSNSVSSAVTNNANCIIEPSPRNMLFDVGNGRIEMVCATDIATIILPSKRQEVYVFMNSVFFKVQFPVDSILPEMKSFNSYSHAARITSSIYIVRISASKNGTVCALDNIGSVYTFSLSQHFVHPSAVSTADPTLLRPGNLARQLRVSTVWIARKKHLAVRDVDIADDGSVILCTRAGSVWKSTTKKGKSKGKTGRRSRGGEYKFTRVPFITRICQVRCDGIFGSFAAICEDVIPPTLSVDKSNLSDDLHFLVPFISGDEDRASEKLITQSQSKSFYRPLEFALPSGSIYKETKMTPLESDTELSFRGLASWVSSDAADGLRLSLMDIEERVRGYDMVLRVGSHIIPVHKSILSSRSKQLKQLIEEKEDSYRLKCSGCEAYMKRTTHKERLCIDFEGFEPLTVVILVYYIYTDYSLKPWGDFRKSVPKDIQKSKQELSGLKITLGLPNFWVEVYRDDQPCRDLQGDLLLALANNPTYADVVILLKDNQQYMAHSYILKVRSGYFSALFSERWYIMRTHDSNGRQTIDLKSIPLDVFAVVIAHIYGNKEEELFDGVKRFDSAKLFLRFVLDVMAAADELLLPKLRQICECTIKHFSELFRPRGKLTYSTNMSIVTVKNVGYLLTEILNYPGSQLEEALIFFVVHNLECLLENG</sequence>
<feature type="region of interest" description="Disordered" evidence="4">
    <location>
        <begin position="1"/>
        <end position="22"/>
    </location>
</feature>
<dbReference type="SUPFAM" id="SSF50985">
    <property type="entry name" value="RCC1/BLIP-II"/>
    <property type="match status" value="1"/>
</dbReference>
<dbReference type="InterPro" id="IPR009091">
    <property type="entry name" value="RCC1/BLIP-II"/>
</dbReference>